<dbReference type="EMBL" id="BBMT01000001">
    <property type="protein sequence ID" value="GAL31579.1"/>
    <property type="molecule type" value="Genomic_DNA"/>
</dbReference>
<evidence type="ECO:0000313" key="2">
    <source>
        <dbReference type="Proteomes" id="UP000029224"/>
    </source>
</evidence>
<dbReference type="AlphaFoldDB" id="A0A090SYN3"/>
<proteinExistence type="predicted"/>
<evidence type="ECO:0000313" key="1">
    <source>
        <dbReference type="EMBL" id="GAL31579.1"/>
    </source>
</evidence>
<reference evidence="1 2" key="2">
    <citation type="submission" date="2014-09" db="EMBL/GenBank/DDBJ databases">
        <authorList>
            <consortium name="NBRP consortium"/>
            <person name="Sawabe T."/>
            <person name="Meirelles P."/>
            <person name="Nakanishi M."/>
            <person name="Sayaka M."/>
            <person name="Hattori M."/>
            <person name="Ohkuma M."/>
        </authorList>
    </citation>
    <scope>NUCLEOTIDE SEQUENCE [LARGE SCALE GENOMIC DNA]</scope>
    <source>
        <strain evidence="1 2">JCM 19240</strain>
    </source>
</reference>
<dbReference type="Proteomes" id="UP000029224">
    <property type="component" value="Unassembled WGS sequence"/>
</dbReference>
<protein>
    <submittedName>
        <fullName evidence="1">Uncharacterized protein</fullName>
    </submittedName>
</protein>
<keyword evidence="2" id="KW-1185">Reference proteome</keyword>
<organism evidence="1 2">
    <name type="scientific">Vibrio maritimus</name>
    <dbReference type="NCBI Taxonomy" id="990268"/>
    <lineage>
        <taxon>Bacteria</taxon>
        <taxon>Pseudomonadati</taxon>
        <taxon>Pseudomonadota</taxon>
        <taxon>Gammaproteobacteria</taxon>
        <taxon>Vibrionales</taxon>
        <taxon>Vibrionaceae</taxon>
        <taxon>Vibrio</taxon>
    </lineage>
</organism>
<comment type="caution">
    <text evidence="1">The sequence shown here is derived from an EMBL/GenBank/DDBJ whole genome shotgun (WGS) entry which is preliminary data.</text>
</comment>
<name>A0A090SYN3_9VIBR</name>
<reference evidence="1 2" key="1">
    <citation type="submission" date="2014-09" db="EMBL/GenBank/DDBJ databases">
        <title>Vibrio maritimus JCM 19240. (C210) whole genome shotgun sequence.</title>
        <authorList>
            <person name="Sawabe T."/>
            <person name="Meirelles P."/>
            <person name="Nakanishi M."/>
            <person name="Sayaka M."/>
            <person name="Hattori M."/>
            <person name="Ohkuma M."/>
        </authorList>
    </citation>
    <scope>NUCLEOTIDE SEQUENCE [LARGE SCALE GENOMIC DNA]</scope>
    <source>
        <strain evidence="1 2">JCM 19240</strain>
    </source>
</reference>
<sequence>MRGDDVLDASNNPILQLGDVIGVRGEYSALIKEGEAT</sequence>
<accession>A0A090SYN3</accession>
<gene>
    <name evidence="1" type="ORF">JCM19240_5010</name>
</gene>